<dbReference type="PRINTS" id="PR00348">
    <property type="entry name" value="UBIQUITIN"/>
</dbReference>
<proteinExistence type="predicted"/>
<dbReference type="InterPro" id="IPR000626">
    <property type="entry name" value="Ubiquitin-like_dom"/>
</dbReference>
<gene>
    <name evidence="2" type="ORF">JBS370_LOCUS16683</name>
</gene>
<reference evidence="2" key="1">
    <citation type="submission" date="2021-02" db="EMBL/GenBank/DDBJ databases">
        <authorList>
            <person name="Nowell W R."/>
        </authorList>
    </citation>
    <scope>NUCLEOTIDE SEQUENCE</scope>
</reference>
<dbReference type="InterPro" id="IPR019956">
    <property type="entry name" value="Ubiquitin_dom"/>
</dbReference>
<evidence type="ECO:0000259" key="1">
    <source>
        <dbReference type="PROSITE" id="PS50053"/>
    </source>
</evidence>
<accession>A0A819CWR4</accession>
<dbReference type="PANTHER" id="PTHR10666">
    <property type="entry name" value="UBIQUITIN"/>
    <property type="match status" value="1"/>
</dbReference>
<evidence type="ECO:0000313" key="3">
    <source>
        <dbReference type="Proteomes" id="UP000663836"/>
    </source>
</evidence>
<dbReference type="AlphaFoldDB" id="A0A819CWR4"/>
<dbReference type="Proteomes" id="UP000663836">
    <property type="component" value="Unassembled WGS sequence"/>
</dbReference>
<dbReference type="InterPro" id="IPR050158">
    <property type="entry name" value="Ubiquitin_ubiquitin-like"/>
</dbReference>
<dbReference type="InterPro" id="IPR029071">
    <property type="entry name" value="Ubiquitin-like_domsf"/>
</dbReference>
<dbReference type="SUPFAM" id="SSF54236">
    <property type="entry name" value="Ubiquitin-like"/>
    <property type="match status" value="3"/>
</dbReference>
<dbReference type="SMART" id="SM00213">
    <property type="entry name" value="UBQ"/>
    <property type="match status" value="2"/>
</dbReference>
<dbReference type="PROSITE" id="PS50053">
    <property type="entry name" value="UBIQUITIN_2"/>
    <property type="match status" value="2"/>
</dbReference>
<comment type="caution">
    <text evidence="2">The sequence shown here is derived from an EMBL/GenBank/DDBJ whole genome shotgun (WGS) entry which is preliminary data.</text>
</comment>
<protein>
    <recommendedName>
        <fullName evidence="1">Ubiquitin-like domain-containing protein</fullName>
    </recommendedName>
</protein>
<sequence>MLTGEILMIKTELSETIENIKKKIKDTKKCSNERVRLLFAGKHLLDQYTLNDYHVKKGIILHSVYPLCGGMKIFIRYGWAITIALEVEPNETIESIKKKIQDEGGIPFDQQRLFSRAEEGAHFAQQRLICEDGELKNDRTISDYKIKKESAMYVMDRRPKSIPIIIEPLTGDFFIYELESTDTFEYIKAKIEDEKLIYAGKELED</sequence>
<dbReference type="EMBL" id="CAJOBD010001697">
    <property type="protein sequence ID" value="CAF3824743.1"/>
    <property type="molecule type" value="Genomic_DNA"/>
</dbReference>
<feature type="domain" description="Ubiquitin-like" evidence="1">
    <location>
        <begin position="71"/>
        <end position="161"/>
    </location>
</feature>
<evidence type="ECO:0000313" key="2">
    <source>
        <dbReference type="EMBL" id="CAF3824743.1"/>
    </source>
</evidence>
<dbReference type="Pfam" id="PF00240">
    <property type="entry name" value="ubiquitin"/>
    <property type="match status" value="3"/>
</dbReference>
<feature type="domain" description="Ubiquitin-like" evidence="1">
    <location>
        <begin position="1"/>
        <end position="70"/>
    </location>
</feature>
<dbReference type="Gene3D" id="3.10.20.90">
    <property type="entry name" value="Phosphatidylinositol 3-kinase Catalytic Subunit, Chain A, domain 1"/>
    <property type="match status" value="4"/>
</dbReference>
<organism evidence="2 3">
    <name type="scientific">Rotaria sordida</name>
    <dbReference type="NCBI Taxonomy" id="392033"/>
    <lineage>
        <taxon>Eukaryota</taxon>
        <taxon>Metazoa</taxon>
        <taxon>Spiralia</taxon>
        <taxon>Gnathifera</taxon>
        <taxon>Rotifera</taxon>
        <taxon>Eurotatoria</taxon>
        <taxon>Bdelloidea</taxon>
        <taxon>Philodinida</taxon>
        <taxon>Philodinidae</taxon>
        <taxon>Rotaria</taxon>
    </lineage>
</organism>
<name>A0A819CWR4_9BILA</name>